<organism evidence="2 3">
    <name type="scientific">Collybiopsis luxurians FD-317 M1</name>
    <dbReference type="NCBI Taxonomy" id="944289"/>
    <lineage>
        <taxon>Eukaryota</taxon>
        <taxon>Fungi</taxon>
        <taxon>Dikarya</taxon>
        <taxon>Basidiomycota</taxon>
        <taxon>Agaricomycotina</taxon>
        <taxon>Agaricomycetes</taxon>
        <taxon>Agaricomycetidae</taxon>
        <taxon>Agaricales</taxon>
        <taxon>Marasmiineae</taxon>
        <taxon>Omphalotaceae</taxon>
        <taxon>Collybiopsis</taxon>
        <taxon>Collybiopsis luxurians</taxon>
    </lineage>
</organism>
<dbReference type="InterPro" id="IPR036322">
    <property type="entry name" value="WD40_repeat_dom_sf"/>
</dbReference>
<protein>
    <submittedName>
        <fullName evidence="2">Uncharacterized protein</fullName>
    </submittedName>
</protein>
<gene>
    <name evidence="2" type="ORF">GYMLUDRAFT_248647</name>
</gene>
<dbReference type="Gene3D" id="2.130.10.10">
    <property type="entry name" value="YVTN repeat-like/Quinoprotein amine dehydrogenase"/>
    <property type="match status" value="1"/>
</dbReference>
<proteinExistence type="predicted"/>
<dbReference type="InterPro" id="IPR001680">
    <property type="entry name" value="WD40_rpt"/>
</dbReference>
<dbReference type="SUPFAM" id="SSF50978">
    <property type="entry name" value="WD40 repeat-like"/>
    <property type="match status" value="1"/>
</dbReference>
<dbReference type="SMART" id="SM00320">
    <property type="entry name" value="WD40"/>
    <property type="match status" value="2"/>
</dbReference>
<dbReference type="HOGENOM" id="CLU_119147_0_0_1"/>
<dbReference type="EMBL" id="KN834806">
    <property type="protein sequence ID" value="KIK55397.1"/>
    <property type="molecule type" value="Genomic_DNA"/>
</dbReference>
<accession>A0A0D0CBH9</accession>
<keyword evidence="3" id="KW-1185">Reference proteome</keyword>
<dbReference type="PROSITE" id="PS50082">
    <property type="entry name" value="WD_REPEATS_2"/>
    <property type="match status" value="1"/>
</dbReference>
<feature type="repeat" description="WD" evidence="1">
    <location>
        <begin position="24"/>
        <end position="50"/>
    </location>
</feature>
<evidence type="ECO:0000313" key="3">
    <source>
        <dbReference type="Proteomes" id="UP000053593"/>
    </source>
</evidence>
<dbReference type="OrthoDB" id="2654453at2759"/>
<dbReference type="AlphaFoldDB" id="A0A0D0CBH9"/>
<evidence type="ECO:0000313" key="2">
    <source>
        <dbReference type="EMBL" id="KIK55397.1"/>
    </source>
</evidence>
<evidence type="ECO:0000256" key="1">
    <source>
        <dbReference type="PROSITE-ProRule" id="PRU00221"/>
    </source>
</evidence>
<name>A0A0D0CBH9_9AGAR</name>
<sequence>MAFHLYPSLDGLSKQNRYDLAGKLSGHVGAVLCLSVTEDGSLLASGGVDGLQIWDLRIRKQLGVLSGAGSWGATTAVTWVTRSNDPDNAVFFGTQSSSLVCWWQLPAKSNARAFEEKFDMPLAGSSEITDIAFDNTTGQLAVCNCTGAVQLYAINGNMRLSVLFSVVMQEIVPINITFCKGSDWKLLVFSLYNGAVHE</sequence>
<dbReference type="InterPro" id="IPR015943">
    <property type="entry name" value="WD40/YVTN_repeat-like_dom_sf"/>
</dbReference>
<dbReference type="Proteomes" id="UP000053593">
    <property type="component" value="Unassembled WGS sequence"/>
</dbReference>
<reference evidence="2 3" key="1">
    <citation type="submission" date="2014-04" db="EMBL/GenBank/DDBJ databases">
        <title>Evolutionary Origins and Diversification of the Mycorrhizal Mutualists.</title>
        <authorList>
            <consortium name="DOE Joint Genome Institute"/>
            <consortium name="Mycorrhizal Genomics Consortium"/>
            <person name="Kohler A."/>
            <person name="Kuo A."/>
            <person name="Nagy L.G."/>
            <person name="Floudas D."/>
            <person name="Copeland A."/>
            <person name="Barry K.W."/>
            <person name="Cichocki N."/>
            <person name="Veneault-Fourrey C."/>
            <person name="LaButti K."/>
            <person name="Lindquist E.A."/>
            <person name="Lipzen A."/>
            <person name="Lundell T."/>
            <person name="Morin E."/>
            <person name="Murat C."/>
            <person name="Riley R."/>
            <person name="Ohm R."/>
            <person name="Sun H."/>
            <person name="Tunlid A."/>
            <person name="Henrissat B."/>
            <person name="Grigoriev I.V."/>
            <person name="Hibbett D.S."/>
            <person name="Martin F."/>
        </authorList>
    </citation>
    <scope>NUCLEOTIDE SEQUENCE [LARGE SCALE GENOMIC DNA]</scope>
    <source>
        <strain evidence="2 3">FD-317 M1</strain>
    </source>
</reference>
<keyword evidence="1" id="KW-0853">WD repeat</keyword>